<evidence type="ECO:0000256" key="1">
    <source>
        <dbReference type="ARBA" id="ARBA00004120"/>
    </source>
</evidence>
<proteinExistence type="predicted"/>
<evidence type="ECO:0000256" key="2">
    <source>
        <dbReference type="ARBA" id="ARBA00022490"/>
    </source>
</evidence>
<dbReference type="InterPro" id="IPR010796">
    <property type="entry name" value="C2_B9-type_dom"/>
</dbReference>
<keyword evidence="5" id="KW-0966">Cell projection</keyword>
<reference evidence="7" key="1">
    <citation type="submission" date="2021-01" db="EMBL/GenBank/DDBJ databases">
        <authorList>
            <person name="Corre E."/>
            <person name="Pelletier E."/>
            <person name="Niang G."/>
            <person name="Scheremetjew M."/>
            <person name="Finn R."/>
            <person name="Kale V."/>
            <person name="Holt S."/>
            <person name="Cochrane G."/>
            <person name="Meng A."/>
            <person name="Brown T."/>
            <person name="Cohen L."/>
        </authorList>
    </citation>
    <scope>NUCLEOTIDE SEQUENCE</scope>
    <source>
        <strain evidence="7">CCMP3105</strain>
    </source>
</reference>
<evidence type="ECO:0000256" key="5">
    <source>
        <dbReference type="ARBA" id="ARBA00023273"/>
    </source>
</evidence>
<comment type="subcellular location">
    <subcellularLocation>
        <location evidence="1">Cytoplasm</location>
        <location evidence="1">Cytoskeleton</location>
        <location evidence="1">Cilium basal body</location>
    </subcellularLocation>
</comment>
<name>A0A7S4RP59_9DINO</name>
<protein>
    <recommendedName>
        <fullName evidence="6">B9 domain-containing protein 2</fullName>
    </recommendedName>
</protein>
<dbReference type="EMBL" id="HBNR01053901">
    <property type="protein sequence ID" value="CAE4619525.1"/>
    <property type="molecule type" value="Transcribed_RNA"/>
</dbReference>
<dbReference type="PANTHER" id="PTHR12968">
    <property type="entry name" value="B9 DOMAIN-CONTAINING"/>
    <property type="match status" value="1"/>
</dbReference>
<keyword evidence="2" id="KW-0963">Cytoplasm</keyword>
<dbReference type="PANTHER" id="PTHR12968:SF2">
    <property type="entry name" value="B9 DOMAIN-CONTAINING PROTEIN 2"/>
    <property type="match status" value="1"/>
</dbReference>
<dbReference type="GO" id="GO:0036038">
    <property type="term" value="C:MKS complex"/>
    <property type="evidence" value="ECO:0007669"/>
    <property type="project" value="TreeGrafter"/>
</dbReference>
<dbReference type="AlphaFoldDB" id="A0A7S4RP59"/>
<dbReference type="PROSITE" id="PS51381">
    <property type="entry name" value="C2_B9"/>
    <property type="match status" value="1"/>
</dbReference>
<evidence type="ECO:0000256" key="3">
    <source>
        <dbReference type="ARBA" id="ARBA00022794"/>
    </source>
</evidence>
<keyword evidence="4" id="KW-0206">Cytoskeleton</keyword>
<accession>A0A7S4RP59</accession>
<evidence type="ECO:0000256" key="6">
    <source>
        <dbReference type="ARBA" id="ARBA00039272"/>
    </source>
</evidence>
<keyword evidence="3" id="KW-0970">Cilium biogenesis/degradation</keyword>
<dbReference type="Pfam" id="PF07162">
    <property type="entry name" value="B9-C2"/>
    <property type="match status" value="1"/>
</dbReference>
<dbReference type="GO" id="GO:0060271">
    <property type="term" value="P:cilium assembly"/>
    <property type="evidence" value="ECO:0007669"/>
    <property type="project" value="TreeGrafter"/>
</dbReference>
<gene>
    <name evidence="7" type="ORF">AMON00008_LOCUS37845</name>
</gene>
<evidence type="ECO:0000256" key="4">
    <source>
        <dbReference type="ARBA" id="ARBA00023212"/>
    </source>
</evidence>
<evidence type="ECO:0000313" key="7">
    <source>
        <dbReference type="EMBL" id="CAE4619525.1"/>
    </source>
</evidence>
<sequence length="259" mass="26702">MASSSGGLLAGSGGLLADSHAMSSGSGGLLAGSAESLSHAGAPAAAPPSAALSLAAPAATKVPPAGPGDRVLELHFVGELEWGEQFPGLSEDDGLFVDYEGLAGEDWLPIAKPEGFVGQTQTAYADADGVYVFNHPIDFHFFSTSIAGWPQLHLQVLKLDETGRVVAVSFGSMTLPCTPGHSELVCRTWTPKAGSCLDEAHAAYMGGPPGALLAARAEVLAAKLPEARTQMVTRTSGKVHVTVDTIFRNAKTHGLHLPR</sequence>
<organism evidence="7">
    <name type="scientific">Alexandrium monilatum</name>
    <dbReference type="NCBI Taxonomy" id="311494"/>
    <lineage>
        <taxon>Eukaryota</taxon>
        <taxon>Sar</taxon>
        <taxon>Alveolata</taxon>
        <taxon>Dinophyceae</taxon>
        <taxon>Gonyaulacales</taxon>
        <taxon>Pyrocystaceae</taxon>
        <taxon>Alexandrium</taxon>
    </lineage>
</organism>